<evidence type="ECO:0000313" key="3">
    <source>
        <dbReference type="EMBL" id="KAL2466545.1"/>
    </source>
</evidence>
<dbReference type="SUPFAM" id="SSF56672">
    <property type="entry name" value="DNA/RNA polymerases"/>
    <property type="match status" value="1"/>
</dbReference>
<dbReference type="CDD" id="cd09272">
    <property type="entry name" value="RNase_HI_RT_Ty1"/>
    <property type="match status" value="1"/>
</dbReference>
<feature type="domain" description="Retrotransposon Copia-like N-terminal" evidence="2">
    <location>
        <begin position="27"/>
        <end position="60"/>
    </location>
</feature>
<evidence type="ECO:0000313" key="4">
    <source>
        <dbReference type="Proteomes" id="UP001604336"/>
    </source>
</evidence>
<dbReference type="Pfam" id="PF07727">
    <property type="entry name" value="RVT_2"/>
    <property type="match status" value="1"/>
</dbReference>
<gene>
    <name evidence="3" type="ORF">Adt_42396</name>
</gene>
<dbReference type="InterPro" id="IPR029472">
    <property type="entry name" value="Copia-like_N"/>
</dbReference>
<evidence type="ECO:0008006" key="5">
    <source>
        <dbReference type="Google" id="ProtNLM"/>
    </source>
</evidence>
<dbReference type="InterPro" id="IPR013103">
    <property type="entry name" value="RVT_2"/>
</dbReference>
<dbReference type="InterPro" id="IPR043502">
    <property type="entry name" value="DNA/RNA_pol_sf"/>
</dbReference>
<proteinExistence type="predicted"/>
<dbReference type="Pfam" id="PF14244">
    <property type="entry name" value="Retrotran_gag_3"/>
    <property type="match status" value="1"/>
</dbReference>
<evidence type="ECO:0000259" key="2">
    <source>
        <dbReference type="Pfam" id="PF14244"/>
    </source>
</evidence>
<dbReference type="AlphaFoldDB" id="A0ABD1PRL8"/>
<protein>
    <recommendedName>
        <fullName evidence="5">Retrotransposon Copia-like N-terminal domain-containing protein</fullName>
    </recommendedName>
</protein>
<dbReference type="PANTHER" id="PTHR11439">
    <property type="entry name" value="GAG-POL-RELATED RETROTRANSPOSON"/>
    <property type="match status" value="1"/>
</dbReference>
<reference evidence="4" key="1">
    <citation type="submission" date="2024-07" db="EMBL/GenBank/DDBJ databases">
        <title>Two chromosome-level genome assemblies of Korean endemic species Abeliophyllum distichum and Forsythia ovata (Oleaceae).</title>
        <authorList>
            <person name="Jang H."/>
        </authorList>
    </citation>
    <scope>NUCLEOTIDE SEQUENCE [LARGE SCALE GENOMIC DNA]</scope>
</reference>
<evidence type="ECO:0000259" key="1">
    <source>
        <dbReference type="Pfam" id="PF07727"/>
    </source>
</evidence>
<name>A0ABD1PRL8_9LAMI</name>
<comment type="caution">
    <text evidence="3">The sequence shown here is derived from an EMBL/GenBank/DDBJ whole genome shotgun (WGS) entry which is preliminary data.</text>
</comment>
<dbReference type="Proteomes" id="UP001604336">
    <property type="component" value="Unassembled WGS sequence"/>
</dbReference>
<organism evidence="3 4">
    <name type="scientific">Abeliophyllum distichum</name>
    <dbReference type="NCBI Taxonomy" id="126358"/>
    <lineage>
        <taxon>Eukaryota</taxon>
        <taxon>Viridiplantae</taxon>
        <taxon>Streptophyta</taxon>
        <taxon>Embryophyta</taxon>
        <taxon>Tracheophyta</taxon>
        <taxon>Spermatophyta</taxon>
        <taxon>Magnoliopsida</taxon>
        <taxon>eudicotyledons</taxon>
        <taxon>Gunneridae</taxon>
        <taxon>Pentapetalae</taxon>
        <taxon>asterids</taxon>
        <taxon>lamiids</taxon>
        <taxon>Lamiales</taxon>
        <taxon>Oleaceae</taxon>
        <taxon>Forsythieae</taxon>
        <taxon>Abeliophyllum</taxon>
    </lineage>
</organism>
<accession>A0ABD1PRL8</accession>
<feature type="domain" description="Reverse transcriptase Ty1/copia-type" evidence="1">
    <location>
        <begin position="260"/>
        <end position="316"/>
    </location>
</feature>
<sequence length="477" mass="54150">MGDAENTEKGARELGKNYNGYPLFLQGSDHPGMMLVTSPLIENNYLSWSRSMKIALEAKEISSITQGNISVVVYYTKLKKLWDEYACLMPIPSCTCGAAKEVAETNTFNRLMQFLMGLNDFFDHIRNQILVMDPLPNVNKAYSMILRVEKHRDVHHLFPEINDNTAMMTRTHNFDRDGSGRGGFGRGYLGGRDGSGRGKGNYKRMGNEEKVNQHCDYCNMSTCFKIHGYPDWYKNLKEQKAKISHQNGRTMVNMVDTPLDLDEERIILAIATAKYWKLHQLDINNAFLHDHLDEEVFMLPPEGYTKATPGQRKYTLDILEDAGITGAKPSLTPLPKGTRLVNDCATLLPEPDKYMRLVGRLLYLNLTHPDITFSVQQRSQFVNSPTQTYWEAAIHLLKYLKGCPSKCLFFPADNDFKLQGYCDADWASCLQTRKSITGYCIYLGNALVSWKTKKQTTISRSSAEAEYKSLAAYSQLL</sequence>
<keyword evidence="4" id="KW-1185">Reference proteome</keyword>
<dbReference type="PANTHER" id="PTHR11439:SF511">
    <property type="match status" value="1"/>
</dbReference>
<dbReference type="EMBL" id="JBFOLK010000013">
    <property type="protein sequence ID" value="KAL2466545.1"/>
    <property type="molecule type" value="Genomic_DNA"/>
</dbReference>